<protein>
    <submittedName>
        <fullName evidence="1">Uncharacterized protein</fullName>
    </submittedName>
</protein>
<keyword evidence="2" id="KW-1185">Reference proteome</keyword>
<sequence>MNLAFPYLTVRRPPRVCRLLGEQVILKTVYVNAKQTHAI</sequence>
<organism evidence="1 2">
    <name type="scientific">Jiangella alkaliphila</name>
    <dbReference type="NCBI Taxonomy" id="419479"/>
    <lineage>
        <taxon>Bacteria</taxon>
        <taxon>Bacillati</taxon>
        <taxon>Actinomycetota</taxon>
        <taxon>Actinomycetes</taxon>
        <taxon>Jiangellales</taxon>
        <taxon>Jiangellaceae</taxon>
        <taxon>Jiangella</taxon>
    </lineage>
</organism>
<proteinExistence type="predicted"/>
<name>A0A1H2KZV9_9ACTN</name>
<dbReference type="AlphaFoldDB" id="A0A1H2KZV9"/>
<dbReference type="EMBL" id="LT629791">
    <property type="protein sequence ID" value="SDU73871.1"/>
    <property type="molecule type" value="Genomic_DNA"/>
</dbReference>
<dbReference type="Proteomes" id="UP000182977">
    <property type="component" value="Chromosome I"/>
</dbReference>
<accession>A0A1H2KZV9</accession>
<gene>
    <name evidence="1" type="ORF">SAMN04488563_4625</name>
</gene>
<evidence type="ECO:0000313" key="2">
    <source>
        <dbReference type="Proteomes" id="UP000182977"/>
    </source>
</evidence>
<evidence type="ECO:0000313" key="1">
    <source>
        <dbReference type="EMBL" id="SDU73871.1"/>
    </source>
</evidence>
<dbReference type="STRING" id="419479.SAMN04488563_4625"/>
<reference evidence="2" key="1">
    <citation type="submission" date="2016-10" db="EMBL/GenBank/DDBJ databases">
        <authorList>
            <person name="Varghese N."/>
            <person name="Submissions S."/>
        </authorList>
    </citation>
    <scope>NUCLEOTIDE SEQUENCE [LARGE SCALE GENOMIC DNA]</scope>
    <source>
        <strain evidence="2">DSM 45079</strain>
    </source>
</reference>